<dbReference type="Pfam" id="PF01261">
    <property type="entry name" value="AP_endonuc_2"/>
    <property type="match status" value="1"/>
</dbReference>
<reference evidence="2 3" key="2">
    <citation type="journal article" date="2011" name="Stand. Genomic Sci.">
        <title>Complete genome sequence of Truepera radiovictrix type strain (RQ-24).</title>
        <authorList>
            <person name="Ivanova N."/>
            <person name="Rohde C."/>
            <person name="Munk C."/>
            <person name="Nolan M."/>
            <person name="Lucas S."/>
            <person name="Del Rio T.G."/>
            <person name="Tice H."/>
            <person name="Deshpande S."/>
            <person name="Cheng J.F."/>
            <person name="Tapia R."/>
            <person name="Han C."/>
            <person name="Goodwin L."/>
            <person name="Pitluck S."/>
            <person name="Liolios K."/>
            <person name="Mavromatis K."/>
            <person name="Mikhailova N."/>
            <person name="Pati A."/>
            <person name="Chen A."/>
            <person name="Palaniappan K."/>
            <person name="Land M."/>
            <person name="Hauser L."/>
            <person name="Chang Y.J."/>
            <person name="Jeffries C.D."/>
            <person name="Brambilla E."/>
            <person name="Rohde M."/>
            <person name="Goker M."/>
            <person name="Tindall B.J."/>
            <person name="Woyke T."/>
            <person name="Bristow J."/>
            <person name="Eisen J.A."/>
            <person name="Markowitz V."/>
            <person name="Hugenholtz P."/>
            <person name="Kyrpides N.C."/>
            <person name="Klenk H.P."/>
            <person name="Lapidus A."/>
        </authorList>
    </citation>
    <scope>NUCLEOTIDE SEQUENCE [LARGE SCALE GENOMIC DNA]</scope>
    <source>
        <strain evidence="3">DSM 17093 / CIP 108686 / LMG 22925 / RQ-24</strain>
    </source>
</reference>
<keyword evidence="3" id="KW-1185">Reference proteome</keyword>
<dbReference type="OrthoDB" id="9782626at2"/>
<evidence type="ECO:0000313" key="3">
    <source>
        <dbReference type="Proteomes" id="UP000000379"/>
    </source>
</evidence>
<gene>
    <name evidence="2" type="ordered locus">Trad_1834</name>
</gene>
<dbReference type="PANTHER" id="PTHR12110:SF52">
    <property type="entry name" value="XYLOSE ISOMERASE"/>
    <property type="match status" value="1"/>
</dbReference>
<dbReference type="EMBL" id="CP002049">
    <property type="protein sequence ID" value="ADI14950.1"/>
    <property type="molecule type" value="Genomic_DNA"/>
</dbReference>
<dbReference type="STRING" id="649638.Trad_1834"/>
<dbReference type="GO" id="GO:0016853">
    <property type="term" value="F:isomerase activity"/>
    <property type="evidence" value="ECO:0007669"/>
    <property type="project" value="UniProtKB-KW"/>
</dbReference>
<dbReference type="InterPro" id="IPR013022">
    <property type="entry name" value="Xyl_isomerase-like_TIM-brl"/>
</dbReference>
<dbReference type="InterPro" id="IPR036237">
    <property type="entry name" value="Xyl_isomerase-like_sf"/>
</dbReference>
<sequence>MNAGLARLSLNQATTQRWGVKEAAEGCARAGVAAIGLWREKVAAYGLKASAELVRELGLSVSSLCRGGFFPAATAAGRRANLDENRRAIEEAAALGTDILVLVCGGLPEGGGRDLASARQMVADGIAELIPFAAEHGVKLGIEPLHPMFAGDRSVIVSLGQANDLAESLGAESLGAQQVGVVIDVYHVWWDPQVYREIARAAPYTLGFHVNDWLAPPPDVLMGRGMMGDGVIELRRLRRAVDEAGYTGPIEVEIFNRDLWDLPGDEVLALTKARFAEHVF</sequence>
<organism evidence="2 3">
    <name type="scientific">Truepera radiovictrix (strain DSM 17093 / CIP 108686 / LMG 22925 / RQ-24)</name>
    <dbReference type="NCBI Taxonomy" id="649638"/>
    <lineage>
        <taxon>Bacteria</taxon>
        <taxon>Thermotogati</taxon>
        <taxon>Deinococcota</taxon>
        <taxon>Deinococci</taxon>
        <taxon>Trueperales</taxon>
        <taxon>Trueperaceae</taxon>
        <taxon>Truepera</taxon>
    </lineage>
</organism>
<evidence type="ECO:0000313" key="2">
    <source>
        <dbReference type="EMBL" id="ADI14950.1"/>
    </source>
</evidence>
<dbReference type="Proteomes" id="UP000000379">
    <property type="component" value="Chromosome"/>
</dbReference>
<name>D7CQG6_TRURR</name>
<feature type="domain" description="Xylose isomerase-like TIM barrel" evidence="1">
    <location>
        <begin position="27"/>
        <end position="263"/>
    </location>
</feature>
<evidence type="ECO:0000259" key="1">
    <source>
        <dbReference type="Pfam" id="PF01261"/>
    </source>
</evidence>
<dbReference type="InterPro" id="IPR050312">
    <property type="entry name" value="IolE/XylAMocC-like"/>
</dbReference>
<dbReference type="RefSeq" id="WP_013178316.1">
    <property type="nucleotide sequence ID" value="NC_014221.1"/>
</dbReference>
<proteinExistence type="predicted"/>
<dbReference type="KEGG" id="tra:Trad_1834"/>
<dbReference type="SUPFAM" id="SSF51658">
    <property type="entry name" value="Xylose isomerase-like"/>
    <property type="match status" value="1"/>
</dbReference>
<dbReference type="AlphaFoldDB" id="D7CQG6"/>
<dbReference type="PANTHER" id="PTHR12110">
    <property type="entry name" value="HYDROXYPYRUVATE ISOMERASE"/>
    <property type="match status" value="1"/>
</dbReference>
<dbReference type="eggNOG" id="COG1082">
    <property type="taxonomic scope" value="Bacteria"/>
</dbReference>
<keyword evidence="2" id="KW-0413">Isomerase</keyword>
<accession>D7CQG6</accession>
<dbReference type="Gene3D" id="3.20.20.150">
    <property type="entry name" value="Divalent-metal-dependent TIM barrel enzymes"/>
    <property type="match status" value="1"/>
</dbReference>
<protein>
    <submittedName>
        <fullName evidence="2">Xylose isomerase domain protein TIM barrel</fullName>
    </submittedName>
</protein>
<reference evidence="3" key="1">
    <citation type="submission" date="2010-05" db="EMBL/GenBank/DDBJ databases">
        <title>The complete genome of Truepera radiovictris DSM 17093.</title>
        <authorList>
            <consortium name="US DOE Joint Genome Institute (JGI-PGF)"/>
            <person name="Lucas S."/>
            <person name="Copeland A."/>
            <person name="Lapidus A."/>
            <person name="Glavina del Rio T."/>
            <person name="Dalin E."/>
            <person name="Tice H."/>
            <person name="Bruce D."/>
            <person name="Goodwin L."/>
            <person name="Pitluck S."/>
            <person name="Kyrpides N."/>
            <person name="Mavromatis K."/>
            <person name="Ovchinnikova G."/>
            <person name="Munk A.C."/>
            <person name="Detter J.C."/>
            <person name="Han C."/>
            <person name="Tapia R."/>
            <person name="Land M."/>
            <person name="Hauser L."/>
            <person name="Markowitz V."/>
            <person name="Cheng J.-F."/>
            <person name="Hugenholtz P."/>
            <person name="Woyke T."/>
            <person name="Wu D."/>
            <person name="Tindall B."/>
            <person name="Pomrenke H.G."/>
            <person name="Brambilla E."/>
            <person name="Klenk H.-P."/>
            <person name="Eisen J.A."/>
        </authorList>
    </citation>
    <scope>NUCLEOTIDE SEQUENCE [LARGE SCALE GENOMIC DNA]</scope>
    <source>
        <strain evidence="3">DSM 17093 / CIP 108686 / LMG 22925 / RQ-24</strain>
    </source>
</reference>
<dbReference type="HOGENOM" id="CLU_058777_0_0_0"/>